<keyword evidence="3" id="KW-0812">Transmembrane</keyword>
<evidence type="ECO:0000256" key="3">
    <source>
        <dbReference type="SAM" id="Phobius"/>
    </source>
</evidence>
<dbReference type="CDD" id="cd11864">
    <property type="entry name" value="SH3_PEX13_eumet"/>
    <property type="match status" value="1"/>
</dbReference>
<dbReference type="Pfam" id="PF14604">
    <property type="entry name" value="SH3_9"/>
    <property type="match status" value="1"/>
</dbReference>
<dbReference type="InterPro" id="IPR001452">
    <property type="entry name" value="SH3_domain"/>
</dbReference>
<evidence type="ECO:0000256" key="1">
    <source>
        <dbReference type="ARBA" id="ARBA00022443"/>
    </source>
</evidence>
<accession>A0A0N4UBM1</accession>
<organism evidence="5 6">
    <name type="scientific">Dracunculus medinensis</name>
    <name type="common">Guinea worm</name>
    <dbReference type="NCBI Taxonomy" id="318479"/>
    <lineage>
        <taxon>Eukaryota</taxon>
        <taxon>Metazoa</taxon>
        <taxon>Ecdysozoa</taxon>
        <taxon>Nematoda</taxon>
        <taxon>Chromadorea</taxon>
        <taxon>Rhabditida</taxon>
        <taxon>Spirurina</taxon>
        <taxon>Dracunculoidea</taxon>
        <taxon>Dracunculidae</taxon>
        <taxon>Dracunculus</taxon>
    </lineage>
</organism>
<dbReference type="SUPFAM" id="SSF50044">
    <property type="entry name" value="SH3-domain"/>
    <property type="match status" value="1"/>
</dbReference>
<dbReference type="WBParaSite" id="DME_0000460901-mRNA-1">
    <property type="protein sequence ID" value="DME_0000460901-mRNA-1"/>
    <property type="gene ID" value="DME_0000460901"/>
</dbReference>
<proteinExistence type="predicted"/>
<feature type="domain" description="SH3" evidence="4">
    <location>
        <begin position="87"/>
        <end position="152"/>
    </location>
</feature>
<dbReference type="SMART" id="SM00326">
    <property type="entry name" value="SH3"/>
    <property type="match status" value="1"/>
</dbReference>
<evidence type="ECO:0000313" key="6">
    <source>
        <dbReference type="WBParaSite" id="DME_0000460901-mRNA-1"/>
    </source>
</evidence>
<keyword evidence="1 2" id="KW-0728">SH3 domain</keyword>
<dbReference type="InterPro" id="IPR036028">
    <property type="entry name" value="SH3-like_dom_sf"/>
</dbReference>
<keyword evidence="3" id="KW-0472">Membrane</keyword>
<name>A0A0N4UBM1_DRAME</name>
<dbReference type="AlphaFoldDB" id="A0A0N4UBM1"/>
<evidence type="ECO:0000313" key="5">
    <source>
        <dbReference type="Proteomes" id="UP000038040"/>
    </source>
</evidence>
<dbReference type="PROSITE" id="PS50002">
    <property type="entry name" value="SH3"/>
    <property type="match status" value="1"/>
</dbReference>
<feature type="transmembrane region" description="Helical" evidence="3">
    <location>
        <begin position="6"/>
        <end position="26"/>
    </location>
</feature>
<evidence type="ECO:0000256" key="2">
    <source>
        <dbReference type="PROSITE-ProRule" id="PRU00192"/>
    </source>
</evidence>
<evidence type="ECO:0000259" key="4">
    <source>
        <dbReference type="PROSITE" id="PS50002"/>
    </source>
</evidence>
<keyword evidence="3" id="KW-1133">Transmembrane helix</keyword>
<dbReference type="Proteomes" id="UP000038040">
    <property type="component" value="Unplaced"/>
</dbReference>
<sequence>LTEFAIIYFISQVESFFVTCSIFRWLKYFWQSLMAFLRLKPADYVNMEAAWLNAVSQTSILLLLYIFQSTNSHDLKLLFNLLFYNFFNLSRFLALYDFEARASDELTFSAGQILRIAPKEKQPAIRGWILGSTNDGKNIGLIPMNYIDIVLKKSPDVCETVFNEAVSQ</sequence>
<dbReference type="PRINTS" id="PR00452">
    <property type="entry name" value="SH3DOMAIN"/>
</dbReference>
<reference evidence="6" key="1">
    <citation type="submission" date="2017-02" db="UniProtKB">
        <authorList>
            <consortium name="WormBaseParasite"/>
        </authorList>
    </citation>
    <scope>IDENTIFICATION</scope>
</reference>
<protein>
    <submittedName>
        <fullName evidence="6">Peroxin-13</fullName>
    </submittedName>
</protein>
<dbReference type="Gene3D" id="2.30.30.40">
    <property type="entry name" value="SH3 Domains"/>
    <property type="match status" value="1"/>
</dbReference>